<dbReference type="Proteomes" id="UP000261500">
    <property type="component" value="Unplaced"/>
</dbReference>
<reference evidence="2" key="1">
    <citation type="submission" date="2025-08" db="UniProtKB">
        <authorList>
            <consortium name="Ensembl"/>
        </authorList>
    </citation>
    <scope>IDENTIFICATION</scope>
</reference>
<dbReference type="Ensembl" id="ENSPLAT00000021245.1">
    <property type="protein sequence ID" value="ENSPLAP00000013291.1"/>
    <property type="gene ID" value="ENSPLAG00000016785.1"/>
</dbReference>
<evidence type="ECO:0000313" key="2">
    <source>
        <dbReference type="Ensembl" id="ENSPLAP00000013291.1"/>
    </source>
</evidence>
<proteinExistence type="predicted"/>
<dbReference type="PANTHER" id="PTHR31543:SF0">
    <property type="entry name" value="DYNEIN REGULATORY COMPLEX SUBUNIT 4"/>
    <property type="match status" value="1"/>
</dbReference>
<keyword evidence="3" id="KW-1185">Reference proteome</keyword>
<dbReference type="GO" id="GO:0005874">
    <property type="term" value="C:microtubule"/>
    <property type="evidence" value="ECO:0007669"/>
    <property type="project" value="TreeGrafter"/>
</dbReference>
<organism evidence="2 3">
    <name type="scientific">Poecilia latipinna</name>
    <name type="common">sailfin molly</name>
    <dbReference type="NCBI Taxonomy" id="48699"/>
    <lineage>
        <taxon>Eukaryota</taxon>
        <taxon>Metazoa</taxon>
        <taxon>Chordata</taxon>
        <taxon>Craniata</taxon>
        <taxon>Vertebrata</taxon>
        <taxon>Euteleostomi</taxon>
        <taxon>Actinopterygii</taxon>
        <taxon>Neopterygii</taxon>
        <taxon>Teleostei</taxon>
        <taxon>Neoteleostei</taxon>
        <taxon>Acanthomorphata</taxon>
        <taxon>Ovalentaria</taxon>
        <taxon>Atherinomorphae</taxon>
        <taxon>Cyprinodontiformes</taxon>
        <taxon>Poeciliidae</taxon>
        <taxon>Poeciliinae</taxon>
        <taxon>Poecilia</taxon>
    </lineage>
</organism>
<dbReference type="GO" id="GO:0030317">
    <property type="term" value="P:flagellated sperm motility"/>
    <property type="evidence" value="ECO:0007669"/>
    <property type="project" value="TreeGrafter"/>
</dbReference>
<dbReference type="STRING" id="48699.ENSPLAP00000013291"/>
<protein>
    <recommendedName>
        <fullName evidence="4">Growth arrest-specific protein 8</fullName>
    </recommendedName>
</protein>
<reference evidence="2" key="2">
    <citation type="submission" date="2025-09" db="UniProtKB">
        <authorList>
            <consortium name="Ensembl"/>
        </authorList>
    </citation>
    <scope>IDENTIFICATION</scope>
</reference>
<dbReference type="GO" id="GO:0005794">
    <property type="term" value="C:Golgi apparatus"/>
    <property type="evidence" value="ECO:0007669"/>
    <property type="project" value="TreeGrafter"/>
</dbReference>
<keyword evidence="1" id="KW-0175">Coiled coil</keyword>
<sequence length="316" mass="36696">QPPKKDAKKKKAEVKPPTLINGLTKEEITREQIEEHVVRLREMLDREREERNYFQLERDKIQSFREVTDRKLAEVKAELKILEKAIEDDEAHHLVGIKVFKQKMKHLLCEHHNTVTELEADIATSTDLLEDEQSQLEADLYKEMMGILVEMQESSCEDVFKELLLVRPLQIEMEELQSSVPKKINVAQKQADLSLRPLEDELTAMNVHVEKIQAQLHALFSAPNLDQTAVTEITDKVEFSENVCKSMTKTHLLPERNGDQKFCYQEPELTVEFLCLPPNRFLLFLFVVTLKCFRSSNKFKYQTHPGGQKEPRATSN</sequence>
<dbReference type="GO" id="GO:0008017">
    <property type="term" value="F:microtubule binding"/>
    <property type="evidence" value="ECO:0007669"/>
    <property type="project" value="InterPro"/>
</dbReference>
<dbReference type="GO" id="GO:0031267">
    <property type="term" value="F:small GTPase binding"/>
    <property type="evidence" value="ECO:0007669"/>
    <property type="project" value="InterPro"/>
</dbReference>
<name>A0A3B3UKP1_9TELE</name>
<evidence type="ECO:0008006" key="4">
    <source>
        <dbReference type="Google" id="ProtNLM"/>
    </source>
</evidence>
<dbReference type="PANTHER" id="PTHR31543">
    <property type="entry name" value="DYNEIN REGULATORY COMPLEX SUBUNIT 4"/>
    <property type="match status" value="1"/>
</dbReference>
<dbReference type="GeneTree" id="ENSGT00390000009477"/>
<accession>A0A3B3UKP1</accession>
<dbReference type="AlphaFoldDB" id="A0A3B3UKP1"/>
<feature type="coiled-coil region" evidence="1">
    <location>
        <begin position="30"/>
        <end position="135"/>
    </location>
</feature>
<evidence type="ECO:0000313" key="3">
    <source>
        <dbReference type="Proteomes" id="UP000261500"/>
    </source>
</evidence>
<evidence type="ECO:0000256" key="1">
    <source>
        <dbReference type="SAM" id="Coils"/>
    </source>
</evidence>
<dbReference type="InterPro" id="IPR039308">
    <property type="entry name" value="GAS8"/>
</dbReference>